<organism evidence="1 2">
    <name type="scientific">Acanthopleuribacter pedis</name>
    <dbReference type="NCBI Taxonomy" id="442870"/>
    <lineage>
        <taxon>Bacteria</taxon>
        <taxon>Pseudomonadati</taxon>
        <taxon>Acidobacteriota</taxon>
        <taxon>Holophagae</taxon>
        <taxon>Acanthopleuribacterales</taxon>
        <taxon>Acanthopleuribacteraceae</taxon>
        <taxon>Acanthopleuribacter</taxon>
    </lineage>
</organism>
<dbReference type="Pfam" id="PF04107">
    <property type="entry name" value="GCS2"/>
    <property type="match status" value="1"/>
</dbReference>
<dbReference type="Proteomes" id="UP000664417">
    <property type="component" value="Unassembled WGS sequence"/>
</dbReference>
<keyword evidence="2" id="KW-1185">Reference proteome</keyword>
<dbReference type="PANTHER" id="PTHR36510:SF1">
    <property type="entry name" value="GLUTAMATE--CYSTEINE LIGASE 2-RELATED"/>
    <property type="match status" value="1"/>
</dbReference>
<gene>
    <name evidence="1" type="ORF">J3U88_30835</name>
</gene>
<dbReference type="InterPro" id="IPR006336">
    <property type="entry name" value="GCS2"/>
</dbReference>
<evidence type="ECO:0000313" key="1">
    <source>
        <dbReference type="EMBL" id="MBO1322901.1"/>
    </source>
</evidence>
<dbReference type="RefSeq" id="WP_207862873.1">
    <property type="nucleotide sequence ID" value="NZ_JAFREP010000045.1"/>
</dbReference>
<comment type="caution">
    <text evidence="1">The sequence shown here is derived from an EMBL/GenBank/DDBJ whole genome shotgun (WGS) entry which is preliminary data.</text>
</comment>
<evidence type="ECO:0008006" key="3">
    <source>
        <dbReference type="Google" id="ProtNLM"/>
    </source>
</evidence>
<dbReference type="SUPFAM" id="SSF55931">
    <property type="entry name" value="Glutamine synthetase/guanido kinase"/>
    <property type="match status" value="1"/>
</dbReference>
<accession>A0A8J7QKU0</accession>
<sequence>MMRKNPIGLFEATGIELEYMIVDRFTLNIRPICDQLLKDPSGLTVSELARGATRWSNELAMHLVETKTNGPTASLESYRRHFGNDVTALNQLLAEYHAMLLPTGMHPWMNPREESVLWPHEQGEIYQRFDKIFSCNGHGWTNLQSMHINLPFADAREFEQLHRAIRFLLPLMPALSASSPFVEGEQNGIACNRLRFYESNCRRVPLITARVVPEDVATPEDYREDVLLPMYRQLGKLDPEGILKHEWLNARGAIARFDRGAIEIRVLDTQECPAADLLIAGLIRETLINLVNGVWSDLDRTATWPTEELADLYDAVVVKAEHAVIRNQNFLDFFHYPDSRATVTELWLHLLETGTYSEPKAYEQLVTRGSLSSRIRSRYKVRKPAREALAETYRELADCLAENRFFVGAPVRESLLVGAGG</sequence>
<dbReference type="AlphaFoldDB" id="A0A8J7QKU0"/>
<reference evidence="1" key="1">
    <citation type="submission" date="2021-03" db="EMBL/GenBank/DDBJ databases">
        <authorList>
            <person name="Wang G."/>
        </authorList>
    </citation>
    <scope>NUCLEOTIDE SEQUENCE</scope>
    <source>
        <strain evidence="1">KCTC 12899</strain>
    </source>
</reference>
<dbReference type="PANTHER" id="PTHR36510">
    <property type="entry name" value="GLUTAMATE--CYSTEINE LIGASE 2-RELATED"/>
    <property type="match status" value="1"/>
</dbReference>
<name>A0A8J7QKU0_9BACT</name>
<dbReference type="EMBL" id="JAFREP010000045">
    <property type="protein sequence ID" value="MBO1322901.1"/>
    <property type="molecule type" value="Genomic_DNA"/>
</dbReference>
<dbReference type="GO" id="GO:0004357">
    <property type="term" value="F:glutamate-cysteine ligase activity"/>
    <property type="evidence" value="ECO:0007669"/>
    <property type="project" value="InterPro"/>
</dbReference>
<dbReference type="InterPro" id="IPR050141">
    <property type="entry name" value="GCL_type2/YbdK_subfam"/>
</dbReference>
<proteinExistence type="predicted"/>
<evidence type="ECO:0000313" key="2">
    <source>
        <dbReference type="Proteomes" id="UP000664417"/>
    </source>
</evidence>
<dbReference type="InterPro" id="IPR014746">
    <property type="entry name" value="Gln_synth/guanido_kin_cat_dom"/>
</dbReference>
<dbReference type="GO" id="GO:0042398">
    <property type="term" value="P:modified amino acid biosynthetic process"/>
    <property type="evidence" value="ECO:0007669"/>
    <property type="project" value="InterPro"/>
</dbReference>
<dbReference type="Gene3D" id="3.30.590.20">
    <property type="match status" value="1"/>
</dbReference>
<protein>
    <recommendedName>
        <fullName evidence="3">Glutamate--cysteine ligase</fullName>
    </recommendedName>
</protein>